<reference evidence="4 6" key="1">
    <citation type="submission" date="2008-03" db="EMBL/GenBank/DDBJ databases">
        <title>Annotation of Ixodes scapularis.</title>
        <authorList>
            <consortium name="Ixodes scapularis Genome Project Consortium"/>
            <person name="Caler E."/>
            <person name="Hannick L.I."/>
            <person name="Bidwell S."/>
            <person name="Joardar V."/>
            <person name="Thiagarajan M."/>
            <person name="Amedeo P."/>
            <person name="Galinsky K.J."/>
            <person name="Schobel S."/>
            <person name="Inman J."/>
            <person name="Hostetler J."/>
            <person name="Miller J."/>
            <person name="Hammond M."/>
            <person name="Megy K."/>
            <person name="Lawson D."/>
            <person name="Kodira C."/>
            <person name="Sutton G."/>
            <person name="Meyer J."/>
            <person name="Hill C.A."/>
            <person name="Birren B."/>
            <person name="Nene V."/>
            <person name="Collins F."/>
            <person name="Alarcon-Chaidez F."/>
            <person name="Wikel S."/>
            <person name="Strausberg R."/>
        </authorList>
    </citation>
    <scope>NUCLEOTIDE SEQUENCE [LARGE SCALE GENOMIC DNA]</scope>
    <source>
        <strain evidence="6">Wikel</strain>
        <strain evidence="4">Wikel colony</strain>
    </source>
</reference>
<sequence length="178" mass="20540">MSFTSKEANRLNGTFDYNKYDVEDLLFKVLVVGEFGVGKLIERVCDSFARAYKITIGVDFSLKHIVYDNKKHITLQLWDIAGHERFGCMTRVYYKYAQHLVTGCFWFPRSLHLAQWKADLTEKVEQQNGHPIPVVLVANKCDLEGSTINARFLTNFCQEHGFVGWFFTSAKENINISE</sequence>
<dbReference type="GO" id="GO:0032438">
    <property type="term" value="P:melanosome organization"/>
    <property type="evidence" value="ECO:0000318"/>
    <property type="project" value="GO_Central"/>
</dbReference>
<dbReference type="EMBL" id="ABJB010017838">
    <property type="status" value="NOT_ANNOTATED_CDS"/>
    <property type="molecule type" value="Genomic_DNA"/>
</dbReference>
<dbReference type="GO" id="GO:0012505">
    <property type="term" value="C:endomembrane system"/>
    <property type="evidence" value="ECO:0000318"/>
    <property type="project" value="GO_Central"/>
</dbReference>
<name>B7Q699_IXOSC</name>
<evidence type="ECO:0000256" key="3">
    <source>
        <dbReference type="ARBA" id="ARBA00023134"/>
    </source>
</evidence>
<evidence type="ECO:0000313" key="5">
    <source>
        <dbReference type="EnsemblMetazoa" id="ISCW021397-PA"/>
    </source>
</evidence>
<dbReference type="VEuPathDB" id="VectorBase:ISCP_014012"/>
<dbReference type="EnsemblMetazoa" id="ISCW021397-RA">
    <property type="protein sequence ID" value="ISCW021397-PA"/>
    <property type="gene ID" value="ISCW021397"/>
</dbReference>
<dbReference type="EMBL" id="DS866317">
    <property type="protein sequence ID" value="EEC14358.1"/>
    <property type="molecule type" value="Genomic_DNA"/>
</dbReference>
<dbReference type="GO" id="GO:0006886">
    <property type="term" value="P:intracellular protein transport"/>
    <property type="evidence" value="ECO:0000318"/>
    <property type="project" value="GO_Central"/>
</dbReference>
<dbReference type="InterPro" id="IPR001806">
    <property type="entry name" value="Small_GTPase"/>
</dbReference>
<dbReference type="Pfam" id="PF00071">
    <property type="entry name" value="Ras"/>
    <property type="match status" value="1"/>
</dbReference>
<dbReference type="PRINTS" id="PR00449">
    <property type="entry name" value="RASTRNSFRMNG"/>
</dbReference>
<dbReference type="GO" id="GO:0042470">
    <property type="term" value="C:melanosome"/>
    <property type="evidence" value="ECO:0000318"/>
    <property type="project" value="GO_Central"/>
</dbReference>
<dbReference type="NCBIfam" id="TIGR00231">
    <property type="entry name" value="small_GTP"/>
    <property type="match status" value="1"/>
</dbReference>
<dbReference type="VEuPathDB" id="VectorBase:ISCW021397"/>
<dbReference type="GO" id="GO:0003924">
    <property type="term" value="F:GTPase activity"/>
    <property type="evidence" value="ECO:0000318"/>
    <property type="project" value="GO_Central"/>
</dbReference>
<evidence type="ECO:0000313" key="4">
    <source>
        <dbReference type="EMBL" id="EEC14358.1"/>
    </source>
</evidence>
<dbReference type="SMART" id="SM00173">
    <property type="entry name" value="RAS"/>
    <property type="match status" value="1"/>
</dbReference>
<dbReference type="GO" id="GO:0005802">
    <property type="term" value="C:trans-Golgi network"/>
    <property type="evidence" value="ECO:0000318"/>
    <property type="project" value="GO_Central"/>
</dbReference>
<dbReference type="EMBL" id="ABJB010018835">
    <property type="status" value="NOT_ANNOTATED_CDS"/>
    <property type="molecule type" value="Genomic_DNA"/>
</dbReference>
<dbReference type="OrthoDB" id="245989at2759"/>
<dbReference type="VEuPathDB" id="VectorBase:ISCI021397"/>
<dbReference type="FunFam" id="3.40.50.300:FF:001447">
    <property type="entry name" value="Ras-related protein Rab-1B"/>
    <property type="match status" value="1"/>
</dbReference>
<dbReference type="AlphaFoldDB" id="B7Q699"/>
<dbReference type="Proteomes" id="UP000001555">
    <property type="component" value="Unassembled WGS sequence"/>
</dbReference>
<dbReference type="PROSITE" id="PS51419">
    <property type="entry name" value="RAB"/>
    <property type="match status" value="1"/>
</dbReference>
<keyword evidence="3" id="KW-0342">GTP-binding</keyword>
<protein>
    <submittedName>
        <fullName evidence="4 5">GTP-binding protein RAB-32, putative</fullName>
    </submittedName>
</protein>
<dbReference type="SMART" id="SM00175">
    <property type="entry name" value="RAB"/>
    <property type="match status" value="1"/>
</dbReference>
<dbReference type="STRING" id="6945.B7Q699"/>
<keyword evidence="2" id="KW-0547">Nucleotide-binding</keyword>
<comment type="similarity">
    <text evidence="1">Belongs to the small GTPase superfamily. Rab family.</text>
</comment>
<feature type="non-terminal residue" evidence="4">
    <location>
        <position position="178"/>
    </location>
</feature>
<reference evidence="5" key="2">
    <citation type="submission" date="2020-05" db="UniProtKB">
        <authorList>
            <consortium name="EnsemblMetazoa"/>
        </authorList>
    </citation>
    <scope>IDENTIFICATION</scope>
    <source>
        <strain evidence="5">wikel</strain>
    </source>
</reference>
<dbReference type="PANTHER" id="PTHR47981:SF39">
    <property type="entry name" value="RAS-RELATED PROTEIN RAB"/>
    <property type="match status" value="1"/>
</dbReference>
<dbReference type="HOGENOM" id="CLU_041217_10_6_1"/>
<gene>
    <name evidence="4" type="ORF">IscW_ISCW021397</name>
</gene>
<dbReference type="Gene3D" id="3.40.50.300">
    <property type="entry name" value="P-loop containing nucleotide triphosphate hydrolases"/>
    <property type="match status" value="1"/>
</dbReference>
<evidence type="ECO:0000256" key="1">
    <source>
        <dbReference type="ARBA" id="ARBA00006270"/>
    </source>
</evidence>
<dbReference type="EMBL" id="ABJB011128005">
    <property type="status" value="NOT_ANNOTATED_CDS"/>
    <property type="molecule type" value="Genomic_DNA"/>
</dbReference>
<proteinExistence type="inferred from homology"/>
<accession>B7Q699</accession>
<dbReference type="SUPFAM" id="SSF52540">
    <property type="entry name" value="P-loop containing nucleoside triphosphate hydrolases"/>
    <property type="match status" value="1"/>
</dbReference>
<dbReference type="InterPro" id="IPR005225">
    <property type="entry name" value="Small_GTP-bd"/>
</dbReference>
<organism>
    <name type="scientific">Ixodes scapularis</name>
    <name type="common">Black-legged tick</name>
    <name type="synonym">Deer tick</name>
    <dbReference type="NCBI Taxonomy" id="6945"/>
    <lineage>
        <taxon>Eukaryota</taxon>
        <taxon>Metazoa</taxon>
        <taxon>Ecdysozoa</taxon>
        <taxon>Arthropoda</taxon>
        <taxon>Chelicerata</taxon>
        <taxon>Arachnida</taxon>
        <taxon>Acari</taxon>
        <taxon>Parasitiformes</taxon>
        <taxon>Ixodida</taxon>
        <taxon>Ixodoidea</taxon>
        <taxon>Ixodidae</taxon>
        <taxon>Ixodinae</taxon>
        <taxon>Ixodes</taxon>
    </lineage>
</organism>
<keyword evidence="6" id="KW-1185">Reference proteome</keyword>
<dbReference type="GO" id="GO:0005739">
    <property type="term" value="C:mitochondrion"/>
    <property type="evidence" value="ECO:0000318"/>
    <property type="project" value="GO_Central"/>
</dbReference>
<evidence type="ECO:0000256" key="2">
    <source>
        <dbReference type="ARBA" id="ARBA00022741"/>
    </source>
</evidence>
<dbReference type="GO" id="GO:0005525">
    <property type="term" value="F:GTP binding"/>
    <property type="evidence" value="ECO:0007669"/>
    <property type="project" value="UniProtKB-KW"/>
</dbReference>
<dbReference type="PANTHER" id="PTHR47981">
    <property type="entry name" value="RAB FAMILY"/>
    <property type="match status" value="1"/>
</dbReference>
<dbReference type="EMBL" id="ABJB010230436">
    <property type="status" value="NOT_ANNOTATED_CDS"/>
    <property type="molecule type" value="Genomic_DNA"/>
</dbReference>
<dbReference type="PaxDb" id="6945-B7Q699"/>
<evidence type="ECO:0000313" key="6">
    <source>
        <dbReference type="Proteomes" id="UP000001555"/>
    </source>
</evidence>
<dbReference type="InterPro" id="IPR027417">
    <property type="entry name" value="P-loop_NTPase"/>
</dbReference>